<keyword evidence="1" id="KW-0812">Transmembrane</keyword>
<organism evidence="2 3">
    <name type="scientific">Aspergillus caelatus</name>
    <dbReference type="NCBI Taxonomy" id="61420"/>
    <lineage>
        <taxon>Eukaryota</taxon>
        <taxon>Fungi</taxon>
        <taxon>Dikarya</taxon>
        <taxon>Ascomycota</taxon>
        <taxon>Pezizomycotina</taxon>
        <taxon>Eurotiomycetes</taxon>
        <taxon>Eurotiomycetidae</taxon>
        <taxon>Eurotiales</taxon>
        <taxon>Aspergillaceae</taxon>
        <taxon>Aspergillus</taxon>
        <taxon>Aspergillus subgen. Circumdati</taxon>
    </lineage>
</organism>
<evidence type="ECO:0000256" key="1">
    <source>
        <dbReference type="SAM" id="Phobius"/>
    </source>
</evidence>
<gene>
    <name evidence="2" type="ORF">BDV27DRAFT_52244</name>
</gene>
<reference evidence="2 3" key="1">
    <citation type="submission" date="2019-04" db="EMBL/GenBank/DDBJ databases">
        <title>Friends and foes A comparative genomics studyof 23 Aspergillus species from section Flavi.</title>
        <authorList>
            <consortium name="DOE Joint Genome Institute"/>
            <person name="Kjaerbolling I."/>
            <person name="Vesth T."/>
            <person name="Frisvad J.C."/>
            <person name="Nybo J.L."/>
            <person name="Theobald S."/>
            <person name="Kildgaard S."/>
            <person name="Isbrandt T."/>
            <person name="Kuo A."/>
            <person name="Sato A."/>
            <person name="Lyhne E.K."/>
            <person name="Kogle M.E."/>
            <person name="Wiebenga A."/>
            <person name="Kun R.S."/>
            <person name="Lubbers R.J."/>
            <person name="Makela M.R."/>
            <person name="Barry K."/>
            <person name="Chovatia M."/>
            <person name="Clum A."/>
            <person name="Daum C."/>
            <person name="Haridas S."/>
            <person name="He G."/>
            <person name="LaButti K."/>
            <person name="Lipzen A."/>
            <person name="Mondo S."/>
            <person name="Riley R."/>
            <person name="Salamov A."/>
            <person name="Simmons B.A."/>
            <person name="Magnuson J.K."/>
            <person name="Henrissat B."/>
            <person name="Mortensen U.H."/>
            <person name="Larsen T.O."/>
            <person name="Devries R.P."/>
            <person name="Grigoriev I.V."/>
            <person name="Machida M."/>
            <person name="Baker S.E."/>
            <person name="Andersen M.R."/>
        </authorList>
    </citation>
    <scope>NUCLEOTIDE SEQUENCE [LARGE SCALE GENOMIC DNA]</scope>
    <source>
        <strain evidence="2 3">CBS 763.97</strain>
    </source>
</reference>
<dbReference type="Proteomes" id="UP000326268">
    <property type="component" value="Unassembled WGS sequence"/>
</dbReference>
<dbReference type="RefSeq" id="XP_031922703.1">
    <property type="nucleotide sequence ID" value="XM_032076844.1"/>
</dbReference>
<name>A0A5N6ZPS0_9EURO</name>
<keyword evidence="1" id="KW-1133">Transmembrane helix</keyword>
<dbReference type="GeneID" id="43661290"/>
<proteinExistence type="predicted"/>
<evidence type="ECO:0000313" key="2">
    <source>
        <dbReference type="EMBL" id="KAE8359622.1"/>
    </source>
</evidence>
<keyword evidence="1" id="KW-0472">Membrane</keyword>
<protein>
    <submittedName>
        <fullName evidence="2">Uncharacterized protein</fullName>
    </submittedName>
</protein>
<accession>A0A5N6ZPS0</accession>
<feature type="transmembrane region" description="Helical" evidence="1">
    <location>
        <begin position="35"/>
        <end position="52"/>
    </location>
</feature>
<dbReference type="EMBL" id="ML737815">
    <property type="protein sequence ID" value="KAE8359622.1"/>
    <property type="molecule type" value="Genomic_DNA"/>
</dbReference>
<evidence type="ECO:0000313" key="3">
    <source>
        <dbReference type="Proteomes" id="UP000326268"/>
    </source>
</evidence>
<sequence length="116" mass="13189">MVFRVRLTDFAACVFCASTVISVLCSFYPPPFPRNCWTVVNGIFFFAIIFAFRTLSLPPFDHISCLQLLTYCAIERREGLHSLVLYESGLSFPFRRLSNALWNSSIPLDILSAEVI</sequence>
<dbReference type="AlphaFoldDB" id="A0A5N6ZPS0"/>
<keyword evidence="3" id="KW-1185">Reference proteome</keyword>